<dbReference type="EMBL" id="RIBY02000624">
    <property type="protein sequence ID" value="KAH9839609.1"/>
    <property type="molecule type" value="Genomic_DNA"/>
</dbReference>
<dbReference type="Proteomes" id="UP001138500">
    <property type="component" value="Unassembled WGS sequence"/>
</dbReference>
<sequence length="208" mass="21963">MRSFALLPLAFAAISLAVPVAEEVKPDVLKRTDGPTGCVEHCPPNPLGGTYTADAVKSFKASDGGAKAVAGADSLASSKTVSTSVSSYVYGFWVYSYVEKITTSITITFNQQLINCGVQPSTSIVELLEILHLEEEATIEALILALLGADTALVSQLLAIISYIFLGFGLTSETTIIAFINACGITTTESIYILFIKMGIWSAGCPHC</sequence>
<reference evidence="2 3" key="1">
    <citation type="journal article" date="2018" name="IMA Fungus">
        <title>IMA Genome-F 10: Nine draft genome sequences of Claviceps purpurea s.lat., including C. arundinis, C. humidiphila, and C. cf. spartinae, pseudomolecules for the pitch canker pathogen Fusarium circinatum, draft genome of Davidsoniella eucalypti, Grosmannia galeiformis, Quambalaria eucalypti, and Teratosphaeria destructans.</title>
        <authorList>
            <person name="Wingfield B.D."/>
            <person name="Liu M."/>
            <person name="Nguyen H.D."/>
            <person name="Lane F.A."/>
            <person name="Morgan S.W."/>
            <person name="De Vos L."/>
            <person name="Wilken P.M."/>
            <person name="Duong T.A."/>
            <person name="Aylward J."/>
            <person name="Coetzee M.P."/>
            <person name="Dadej K."/>
            <person name="De Beer Z.W."/>
            <person name="Findlay W."/>
            <person name="Havenga M."/>
            <person name="Kolarik M."/>
            <person name="Menzies J.G."/>
            <person name="Naidoo K."/>
            <person name="Pochopski O."/>
            <person name="Shoukouhi P."/>
            <person name="Santana Q.C."/>
            <person name="Seifert K.A."/>
            <person name="Soal N."/>
            <person name="Steenkamp E.T."/>
            <person name="Tatham C.T."/>
            <person name="van der Nest M.A."/>
            <person name="Wingfield M.J."/>
        </authorList>
    </citation>
    <scope>NUCLEOTIDE SEQUENCE [LARGE SCALE GENOMIC DNA]</scope>
    <source>
        <strain evidence="2">CMW44962</strain>
    </source>
</reference>
<accession>A0A9W7SXQ7</accession>
<name>A0A9W7SXQ7_9PEZI</name>
<evidence type="ECO:0000256" key="1">
    <source>
        <dbReference type="SAM" id="SignalP"/>
    </source>
</evidence>
<dbReference type="OrthoDB" id="10494192at2759"/>
<evidence type="ECO:0000313" key="2">
    <source>
        <dbReference type="EMBL" id="KAH9839609.1"/>
    </source>
</evidence>
<keyword evidence="1" id="KW-0732">Signal</keyword>
<gene>
    <name evidence="2" type="ORF">Tdes44962_MAKER08064</name>
</gene>
<proteinExistence type="predicted"/>
<evidence type="ECO:0000313" key="3">
    <source>
        <dbReference type="Proteomes" id="UP001138500"/>
    </source>
</evidence>
<feature type="signal peptide" evidence="1">
    <location>
        <begin position="1"/>
        <end position="17"/>
    </location>
</feature>
<feature type="chain" id="PRO_5040796705" evidence="1">
    <location>
        <begin position="18"/>
        <end position="208"/>
    </location>
</feature>
<protein>
    <submittedName>
        <fullName evidence="2">Uncharacterized protein</fullName>
    </submittedName>
</protein>
<organism evidence="2 3">
    <name type="scientific">Teratosphaeria destructans</name>
    <dbReference type="NCBI Taxonomy" id="418781"/>
    <lineage>
        <taxon>Eukaryota</taxon>
        <taxon>Fungi</taxon>
        <taxon>Dikarya</taxon>
        <taxon>Ascomycota</taxon>
        <taxon>Pezizomycotina</taxon>
        <taxon>Dothideomycetes</taxon>
        <taxon>Dothideomycetidae</taxon>
        <taxon>Mycosphaerellales</taxon>
        <taxon>Teratosphaeriaceae</taxon>
        <taxon>Teratosphaeria</taxon>
    </lineage>
</organism>
<keyword evidence="3" id="KW-1185">Reference proteome</keyword>
<dbReference type="AlphaFoldDB" id="A0A9W7SXQ7"/>
<comment type="caution">
    <text evidence="2">The sequence shown here is derived from an EMBL/GenBank/DDBJ whole genome shotgun (WGS) entry which is preliminary data.</text>
</comment>
<reference evidence="2 3" key="2">
    <citation type="journal article" date="2021" name="Curr. Genet.">
        <title>Genetic response to nitrogen starvation in the aggressive Eucalyptus foliar pathogen Teratosphaeria destructans.</title>
        <authorList>
            <person name="Havenga M."/>
            <person name="Wingfield B.D."/>
            <person name="Wingfield M.J."/>
            <person name="Dreyer L.L."/>
            <person name="Roets F."/>
            <person name="Aylward J."/>
        </authorList>
    </citation>
    <scope>NUCLEOTIDE SEQUENCE [LARGE SCALE GENOMIC DNA]</scope>
    <source>
        <strain evidence="2">CMW44962</strain>
    </source>
</reference>